<protein>
    <recommendedName>
        <fullName evidence="1">non-specific serine/threonine protein kinase</fullName>
        <ecNumber evidence="1">2.7.11.1</ecNumber>
    </recommendedName>
</protein>
<dbReference type="InterPro" id="IPR011009">
    <property type="entry name" value="Kinase-like_dom_sf"/>
</dbReference>
<evidence type="ECO:0000259" key="9">
    <source>
        <dbReference type="PROSITE" id="PS50011"/>
    </source>
</evidence>
<evidence type="ECO:0000256" key="3">
    <source>
        <dbReference type="ARBA" id="ARBA00022679"/>
    </source>
</evidence>
<name>A0A5N6LQ22_9ASTR</name>
<dbReference type="PANTHER" id="PTHR27006:SF616">
    <property type="entry name" value="CYSTEINE-RICH RECEPTOR-LIKE PROTEIN KINASE 10"/>
    <property type="match status" value="1"/>
</dbReference>
<keyword evidence="11" id="KW-1185">Reference proteome</keyword>
<dbReference type="OrthoDB" id="8891264at2759"/>
<reference evidence="10 11" key="1">
    <citation type="submission" date="2019-05" db="EMBL/GenBank/DDBJ databases">
        <title>Mikania micrantha, genome provides insights into the molecular mechanism of rapid growth.</title>
        <authorList>
            <person name="Liu B."/>
        </authorList>
    </citation>
    <scope>NUCLEOTIDE SEQUENCE [LARGE SCALE GENOMIC DNA]</scope>
    <source>
        <strain evidence="10">NLD-2019</strain>
        <tissue evidence="10">Leaf</tissue>
    </source>
</reference>
<evidence type="ECO:0000256" key="7">
    <source>
        <dbReference type="ARBA" id="ARBA00047899"/>
    </source>
</evidence>
<keyword evidence="6" id="KW-0067">ATP-binding</keyword>
<dbReference type="PROSITE" id="PS50011">
    <property type="entry name" value="PROTEIN_KINASE_DOM"/>
    <property type="match status" value="1"/>
</dbReference>
<comment type="catalytic activity">
    <reaction evidence="8">
        <text>L-seryl-[protein] + ATP = O-phospho-L-seryl-[protein] + ADP + H(+)</text>
        <dbReference type="Rhea" id="RHEA:17989"/>
        <dbReference type="Rhea" id="RHEA-COMP:9863"/>
        <dbReference type="Rhea" id="RHEA-COMP:11604"/>
        <dbReference type="ChEBI" id="CHEBI:15378"/>
        <dbReference type="ChEBI" id="CHEBI:29999"/>
        <dbReference type="ChEBI" id="CHEBI:30616"/>
        <dbReference type="ChEBI" id="CHEBI:83421"/>
        <dbReference type="ChEBI" id="CHEBI:456216"/>
        <dbReference type="EC" id="2.7.11.1"/>
    </reaction>
</comment>
<evidence type="ECO:0000313" key="11">
    <source>
        <dbReference type="Proteomes" id="UP000326396"/>
    </source>
</evidence>
<dbReference type="InterPro" id="IPR001245">
    <property type="entry name" value="Ser-Thr/Tyr_kinase_cat_dom"/>
</dbReference>
<evidence type="ECO:0000256" key="2">
    <source>
        <dbReference type="ARBA" id="ARBA00022527"/>
    </source>
</evidence>
<evidence type="ECO:0000256" key="5">
    <source>
        <dbReference type="ARBA" id="ARBA00022777"/>
    </source>
</evidence>
<dbReference type="InterPro" id="IPR000719">
    <property type="entry name" value="Prot_kinase_dom"/>
</dbReference>
<dbReference type="FunFam" id="1.10.510.10:FF:001023">
    <property type="entry name" value="Os07g0541700 protein"/>
    <property type="match status" value="1"/>
</dbReference>
<dbReference type="GO" id="GO:0004674">
    <property type="term" value="F:protein serine/threonine kinase activity"/>
    <property type="evidence" value="ECO:0007669"/>
    <property type="project" value="UniProtKB-KW"/>
</dbReference>
<dbReference type="PANTHER" id="PTHR27006">
    <property type="entry name" value="PROMASTIGOTE SURFACE ANTIGEN PROTEIN PSA"/>
    <property type="match status" value="1"/>
</dbReference>
<organism evidence="10 11">
    <name type="scientific">Mikania micrantha</name>
    <name type="common">bitter vine</name>
    <dbReference type="NCBI Taxonomy" id="192012"/>
    <lineage>
        <taxon>Eukaryota</taxon>
        <taxon>Viridiplantae</taxon>
        <taxon>Streptophyta</taxon>
        <taxon>Embryophyta</taxon>
        <taxon>Tracheophyta</taxon>
        <taxon>Spermatophyta</taxon>
        <taxon>Magnoliopsida</taxon>
        <taxon>eudicotyledons</taxon>
        <taxon>Gunneridae</taxon>
        <taxon>Pentapetalae</taxon>
        <taxon>asterids</taxon>
        <taxon>campanulids</taxon>
        <taxon>Asterales</taxon>
        <taxon>Asteraceae</taxon>
        <taxon>Asteroideae</taxon>
        <taxon>Heliantheae alliance</taxon>
        <taxon>Eupatorieae</taxon>
        <taxon>Mikania</taxon>
    </lineage>
</organism>
<dbReference type="Pfam" id="PF07714">
    <property type="entry name" value="PK_Tyr_Ser-Thr"/>
    <property type="match status" value="1"/>
</dbReference>
<dbReference type="SUPFAM" id="SSF56112">
    <property type="entry name" value="Protein kinase-like (PK-like)"/>
    <property type="match status" value="1"/>
</dbReference>
<evidence type="ECO:0000256" key="1">
    <source>
        <dbReference type="ARBA" id="ARBA00012513"/>
    </source>
</evidence>
<gene>
    <name evidence="10" type="ORF">E3N88_40958</name>
</gene>
<comment type="caution">
    <text evidence="10">The sequence shown here is derived from an EMBL/GenBank/DDBJ whole genome shotgun (WGS) entry which is preliminary data.</text>
</comment>
<dbReference type="AlphaFoldDB" id="A0A5N6LQ22"/>
<proteinExistence type="predicted"/>
<evidence type="ECO:0000313" key="10">
    <source>
        <dbReference type="EMBL" id="KAD2393981.1"/>
    </source>
</evidence>
<evidence type="ECO:0000256" key="8">
    <source>
        <dbReference type="ARBA" id="ARBA00048679"/>
    </source>
</evidence>
<feature type="domain" description="Protein kinase" evidence="9">
    <location>
        <begin position="114"/>
        <end position="430"/>
    </location>
</feature>
<dbReference type="Proteomes" id="UP000326396">
    <property type="component" value="Linkage Group LG9"/>
</dbReference>
<sequence>MRRTISPKCLKEFAQLADQCLHSRPKRRPTMAQVVLGLEYVLALQEKANNALKPARRTIFGNKVPMFVSPSNGESSDGDIRLKSLRYHLDTIHGENHDFRLFDFDTIRVATENFSKSNYILQFRFNFMYKGRLQNGQDIAIAETFSNKFVENHMHEASLLMKCEHKNLVKLLGYCIEGTKVFLIYELVSNTSLYHLIYDPKMCTNLDWNKLYTIILGVASVLAYLHKHAPIRIIHGNVGPRNILLDENFNPKLSDFRFATAINETDCFHVEVIRSTLGYGAPEYFQKGVLSTKADVYNFGVLVLRTLTGRKTSAYSPLVEYLIFHSDCVENASNRDKSIQMVLVPLLIMKHACQPHVTIQGIDHVLMYYLYIMIFKKKNLDVMSSSRGKHFEQMCRVRLRSSDREVIQFLPSPFRKCELSQAHSRSRCNI</sequence>
<dbReference type="EMBL" id="SZYD01000019">
    <property type="protein sequence ID" value="KAD2393981.1"/>
    <property type="molecule type" value="Genomic_DNA"/>
</dbReference>
<keyword evidence="5" id="KW-0418">Kinase</keyword>
<evidence type="ECO:0000256" key="4">
    <source>
        <dbReference type="ARBA" id="ARBA00022741"/>
    </source>
</evidence>
<comment type="catalytic activity">
    <reaction evidence="7">
        <text>L-threonyl-[protein] + ATP = O-phospho-L-threonyl-[protein] + ADP + H(+)</text>
        <dbReference type="Rhea" id="RHEA:46608"/>
        <dbReference type="Rhea" id="RHEA-COMP:11060"/>
        <dbReference type="Rhea" id="RHEA-COMP:11605"/>
        <dbReference type="ChEBI" id="CHEBI:15378"/>
        <dbReference type="ChEBI" id="CHEBI:30013"/>
        <dbReference type="ChEBI" id="CHEBI:30616"/>
        <dbReference type="ChEBI" id="CHEBI:61977"/>
        <dbReference type="ChEBI" id="CHEBI:456216"/>
        <dbReference type="EC" id="2.7.11.1"/>
    </reaction>
</comment>
<evidence type="ECO:0000256" key="6">
    <source>
        <dbReference type="ARBA" id="ARBA00022840"/>
    </source>
</evidence>
<keyword evidence="3" id="KW-0808">Transferase</keyword>
<keyword evidence="2" id="KW-0723">Serine/threonine-protein kinase</keyword>
<dbReference type="GO" id="GO:0005524">
    <property type="term" value="F:ATP binding"/>
    <property type="evidence" value="ECO:0007669"/>
    <property type="project" value="UniProtKB-KW"/>
</dbReference>
<dbReference type="EC" id="2.7.11.1" evidence="1"/>
<dbReference type="Gene3D" id="3.30.200.20">
    <property type="entry name" value="Phosphorylase Kinase, domain 1"/>
    <property type="match status" value="1"/>
</dbReference>
<accession>A0A5N6LQ22</accession>
<keyword evidence="4" id="KW-0547">Nucleotide-binding</keyword>
<dbReference type="Gene3D" id="1.10.510.10">
    <property type="entry name" value="Transferase(Phosphotransferase) domain 1"/>
    <property type="match status" value="2"/>
</dbReference>